<keyword evidence="1" id="KW-0175">Coiled coil</keyword>
<reference evidence="3" key="1">
    <citation type="submission" date="2021-01" db="EMBL/GenBank/DDBJ databases">
        <authorList>
            <consortium name="Genoscope - CEA"/>
            <person name="William W."/>
        </authorList>
    </citation>
    <scope>NUCLEOTIDE SEQUENCE</scope>
</reference>
<protein>
    <recommendedName>
        <fullName evidence="5">EF-hand domain-containing protein</fullName>
    </recommendedName>
</protein>
<sequence length="509" mass="60896">MNYEALLEELGLDGTPQKQTSKSPQNQTRATDNTYLTKTPETTKQKKIKLILNVNLSSNQVEQLMIYQDDDPKLKVSEFCHLHQLDKNAQNVLIKQINSNTNSENYQSQHKLQQQNYYSKNLQSYSTKESEQPGERLYQLAQKKKEQRENQIKQYQTEKQEQEQQQLQQTPKLSNQTKIYLEQAGYRKNGYMREKGTLKDKQIQQVFLDEQGKEYNFVPQINELSKQMSHYIREKQHYENVFDELYEQARNRMYSQPEYDIPECTFKPSVNQNIKIDEDFLTRMEKKQEEQKERRELIKMKYENVDIKTRQLLYRPKICRSPYAQTSSEKPVHEKLYLQSKLKSEKLQLMSEQKIMEEKESQNVRLKNELSEDIVFLQRKKILKQLFAEMDSNQDGQIQCSYEEINNLPPNIIQTLWPVLKLLQERKRCLDFDDFFENVYEFCINLPQIQKDIIFKKSKNNYLTMKDQDYTFTPKTNKKSKSMNIVHYPSCKCEICSKIAIIQRQLNDQ</sequence>
<organism evidence="3 4">
    <name type="scientific">Paramecium octaurelia</name>
    <dbReference type="NCBI Taxonomy" id="43137"/>
    <lineage>
        <taxon>Eukaryota</taxon>
        <taxon>Sar</taxon>
        <taxon>Alveolata</taxon>
        <taxon>Ciliophora</taxon>
        <taxon>Intramacronucleata</taxon>
        <taxon>Oligohymenophorea</taxon>
        <taxon>Peniculida</taxon>
        <taxon>Parameciidae</taxon>
        <taxon>Paramecium</taxon>
    </lineage>
</organism>
<dbReference type="PANTHER" id="PTHR35381">
    <property type="entry name" value="EF-HAND DOMAIN-CONTAINING PROTEIN"/>
    <property type="match status" value="1"/>
</dbReference>
<proteinExistence type="predicted"/>
<feature type="coiled-coil region" evidence="1">
    <location>
        <begin position="138"/>
        <end position="165"/>
    </location>
</feature>
<name>A0A8S1S5X3_PAROT</name>
<accession>A0A8S1S5X3</accession>
<dbReference type="OMA" id="QIQCSYE"/>
<dbReference type="AlphaFoldDB" id="A0A8S1S5X3"/>
<feature type="region of interest" description="Disordered" evidence="2">
    <location>
        <begin position="8"/>
        <end position="35"/>
    </location>
</feature>
<feature type="compositionally biased region" description="Polar residues" evidence="2">
    <location>
        <begin position="16"/>
        <end position="35"/>
    </location>
</feature>
<dbReference type="Proteomes" id="UP000683925">
    <property type="component" value="Unassembled WGS sequence"/>
</dbReference>
<feature type="coiled-coil region" evidence="1">
    <location>
        <begin position="342"/>
        <end position="369"/>
    </location>
</feature>
<evidence type="ECO:0008006" key="5">
    <source>
        <dbReference type="Google" id="ProtNLM"/>
    </source>
</evidence>
<dbReference type="OrthoDB" id="299378at2759"/>
<evidence type="ECO:0000313" key="4">
    <source>
        <dbReference type="Proteomes" id="UP000683925"/>
    </source>
</evidence>
<dbReference type="PANTHER" id="PTHR35381:SF1">
    <property type="entry name" value="EF-HAND DOMAIN-CONTAINING PROTEIN"/>
    <property type="match status" value="1"/>
</dbReference>
<keyword evidence="4" id="KW-1185">Reference proteome</keyword>
<evidence type="ECO:0000313" key="3">
    <source>
        <dbReference type="EMBL" id="CAD8134973.1"/>
    </source>
</evidence>
<comment type="caution">
    <text evidence="3">The sequence shown here is derived from an EMBL/GenBank/DDBJ whole genome shotgun (WGS) entry which is preliminary data.</text>
</comment>
<dbReference type="EMBL" id="CAJJDP010000005">
    <property type="protein sequence ID" value="CAD8134973.1"/>
    <property type="molecule type" value="Genomic_DNA"/>
</dbReference>
<evidence type="ECO:0000256" key="1">
    <source>
        <dbReference type="SAM" id="Coils"/>
    </source>
</evidence>
<gene>
    <name evidence="3" type="ORF">POCTA_138.1.T0060143</name>
</gene>
<evidence type="ECO:0000256" key="2">
    <source>
        <dbReference type="SAM" id="MobiDB-lite"/>
    </source>
</evidence>